<evidence type="ECO:0000259" key="3">
    <source>
        <dbReference type="Pfam" id="PF22725"/>
    </source>
</evidence>
<dbReference type="Gene3D" id="3.30.360.10">
    <property type="entry name" value="Dihydrodipicolinate Reductase, domain 2"/>
    <property type="match status" value="1"/>
</dbReference>
<dbReference type="InterPro" id="IPR036291">
    <property type="entry name" value="NAD(P)-bd_dom_sf"/>
</dbReference>
<organism evidence="4 5">
    <name type="scientific">Legionella drozanskii LLAP-1</name>
    <dbReference type="NCBI Taxonomy" id="1212489"/>
    <lineage>
        <taxon>Bacteria</taxon>
        <taxon>Pseudomonadati</taxon>
        <taxon>Pseudomonadota</taxon>
        <taxon>Gammaproteobacteria</taxon>
        <taxon>Legionellales</taxon>
        <taxon>Legionellaceae</taxon>
        <taxon>Legionella</taxon>
    </lineage>
</organism>
<dbReference type="InterPro" id="IPR055170">
    <property type="entry name" value="GFO_IDH_MocA-like_dom"/>
</dbReference>
<dbReference type="GO" id="GO:0000166">
    <property type="term" value="F:nucleotide binding"/>
    <property type="evidence" value="ECO:0007669"/>
    <property type="project" value="InterPro"/>
</dbReference>
<gene>
    <name evidence="4" type="ORF">Ldro_0315</name>
</gene>
<feature type="domain" description="Gfo/Idh/MocA-like oxidoreductase N-terminal" evidence="2">
    <location>
        <begin position="14"/>
        <end position="130"/>
    </location>
</feature>
<accession>A0A0W0TBN6</accession>
<keyword evidence="5" id="KW-1185">Reference proteome</keyword>
<feature type="domain" description="GFO/IDH/MocA-like oxidoreductase" evidence="3">
    <location>
        <begin position="165"/>
        <end position="235"/>
    </location>
</feature>
<dbReference type="PANTHER" id="PTHR43377:SF1">
    <property type="entry name" value="BILIVERDIN REDUCTASE A"/>
    <property type="match status" value="1"/>
</dbReference>
<dbReference type="InterPro" id="IPR051450">
    <property type="entry name" value="Gfo/Idh/MocA_Oxidoreductases"/>
</dbReference>
<dbReference type="PANTHER" id="PTHR43377">
    <property type="entry name" value="BILIVERDIN REDUCTASE A"/>
    <property type="match status" value="1"/>
</dbReference>
<evidence type="ECO:0000256" key="1">
    <source>
        <dbReference type="SAM" id="Phobius"/>
    </source>
</evidence>
<dbReference type="SUPFAM" id="SSF51735">
    <property type="entry name" value="NAD(P)-binding Rossmann-fold domains"/>
    <property type="match status" value="1"/>
</dbReference>
<dbReference type="PATRIC" id="fig|1212489.4.peg.326"/>
<dbReference type="Pfam" id="PF22725">
    <property type="entry name" value="GFO_IDH_MocA_C3"/>
    <property type="match status" value="1"/>
</dbReference>
<dbReference type="InterPro" id="IPR000683">
    <property type="entry name" value="Gfo/Idh/MocA-like_OxRdtase_N"/>
</dbReference>
<evidence type="ECO:0000313" key="5">
    <source>
        <dbReference type="Proteomes" id="UP000054736"/>
    </source>
</evidence>
<dbReference type="SUPFAM" id="SSF55347">
    <property type="entry name" value="Glyceraldehyde-3-phosphate dehydrogenase-like, C-terminal domain"/>
    <property type="match status" value="1"/>
</dbReference>
<proteinExistence type="predicted"/>
<dbReference type="Proteomes" id="UP000054736">
    <property type="component" value="Unassembled WGS sequence"/>
</dbReference>
<dbReference type="Gene3D" id="3.40.50.720">
    <property type="entry name" value="NAD(P)-binding Rossmann-like Domain"/>
    <property type="match status" value="1"/>
</dbReference>
<dbReference type="STRING" id="1212489.Ldro_0315"/>
<keyword evidence="1" id="KW-1133">Transmembrane helix</keyword>
<evidence type="ECO:0000259" key="2">
    <source>
        <dbReference type="Pfam" id="PF01408"/>
    </source>
</evidence>
<name>A0A0W0TBN6_9GAMM</name>
<dbReference type="EMBL" id="LNXY01000003">
    <property type="protein sequence ID" value="KTC92944.1"/>
    <property type="molecule type" value="Genomic_DNA"/>
</dbReference>
<reference evidence="4 5" key="1">
    <citation type="submission" date="2015-11" db="EMBL/GenBank/DDBJ databases">
        <title>Genomic analysis of 38 Legionella species identifies large and diverse effector repertoires.</title>
        <authorList>
            <person name="Burstein D."/>
            <person name="Amaro F."/>
            <person name="Zusman T."/>
            <person name="Lifshitz Z."/>
            <person name="Cohen O."/>
            <person name="Gilbert J.A."/>
            <person name="Pupko T."/>
            <person name="Shuman H.A."/>
            <person name="Segal G."/>
        </authorList>
    </citation>
    <scope>NUCLEOTIDE SEQUENCE [LARGE SCALE GENOMIC DNA]</scope>
    <source>
        <strain evidence="4 5">ATCC 700990</strain>
    </source>
</reference>
<dbReference type="Pfam" id="PF01408">
    <property type="entry name" value="GFO_IDH_MocA"/>
    <property type="match status" value="1"/>
</dbReference>
<feature type="transmembrane region" description="Helical" evidence="1">
    <location>
        <begin position="6"/>
        <end position="25"/>
    </location>
</feature>
<comment type="caution">
    <text evidence="4">The sequence shown here is derived from an EMBL/GenBank/DDBJ whole genome shotgun (WGS) entry which is preliminary data.</text>
</comment>
<keyword evidence="1" id="KW-0812">Transmembrane</keyword>
<evidence type="ECO:0000313" key="4">
    <source>
        <dbReference type="EMBL" id="KTC92944.1"/>
    </source>
</evidence>
<sequence>MRTNYYHRCVMSILNCAVIGVGYLGRFHAQKYKMLSNANLAAVCDVNVDACELVSRELNIPAYFDYRDLFGKVDAVSIVATTNKHYEIAKACLEQGIHVLIEKPITETVEQANELIALAKQQQLKLQVGHLERFNSARLALDEYLERPLFIESHRLSPFNPRGTDVNVILDLMIHDIDLIQTIVNSPIVSIDAQGAPVLTKSIDIANARITFENHCVANVTASRISFKTERKTRIFQPNSYISIDYQNKQFAVFQKGEGEMFPGIPEITRHQSIFEKGDALLAEIQAFLECIENDSAPVVTGEEGRDALATAAKITALIDTHLISKYASD</sequence>
<keyword evidence="1" id="KW-0472">Membrane</keyword>
<dbReference type="AlphaFoldDB" id="A0A0W0TBN6"/>
<protein>
    <submittedName>
        <fullName evidence="4">Oxidoreductase</fullName>
    </submittedName>
</protein>